<dbReference type="InterPro" id="IPR050834">
    <property type="entry name" value="Glycosyltransf_2"/>
</dbReference>
<dbReference type="SUPFAM" id="SSF53448">
    <property type="entry name" value="Nucleotide-diphospho-sugar transferases"/>
    <property type="match status" value="1"/>
</dbReference>
<dbReference type="Gene3D" id="3.90.550.10">
    <property type="entry name" value="Spore Coat Polysaccharide Biosynthesis Protein SpsA, Chain A"/>
    <property type="match status" value="1"/>
</dbReference>
<evidence type="ECO:0000259" key="1">
    <source>
        <dbReference type="Pfam" id="PF00535"/>
    </source>
</evidence>
<sequence length="253" mass="29428">MDQNHSNYEHIIIDGDSNDGTKVWLNDKNLNYTSEKDSGMYDAINKGLAAATGEIISYLNCDEQYLPKTLDTVENFFNNNPNVDIIFGHALVTNPDGSLICFRKAFQPRKHYIMASHLYVLSCTMFFRRTILDQGFLFNTDYKSIGDMHFVIQLLKNGFKATYIDQYLSIFTWTGNNLSADQNSKKELRRINETFPGWVTLFKQPFNLLRLIEKLLSGAYFTPKPLEYKLYVQDSPSDRILFSYQNIDFRWPK</sequence>
<dbReference type="InterPro" id="IPR001173">
    <property type="entry name" value="Glyco_trans_2-like"/>
</dbReference>
<dbReference type="InterPro" id="IPR029044">
    <property type="entry name" value="Nucleotide-diphossugar_trans"/>
</dbReference>
<dbReference type="PANTHER" id="PTHR43685:SF2">
    <property type="entry name" value="GLYCOSYLTRANSFERASE 2-LIKE DOMAIN-CONTAINING PROTEIN"/>
    <property type="match status" value="1"/>
</dbReference>
<reference evidence="2" key="1">
    <citation type="submission" date="2018-05" db="EMBL/GenBank/DDBJ databases">
        <authorList>
            <person name="Lanie J.A."/>
            <person name="Ng W.-L."/>
            <person name="Kazmierczak K.M."/>
            <person name="Andrzejewski T.M."/>
            <person name="Davidsen T.M."/>
            <person name="Wayne K.J."/>
            <person name="Tettelin H."/>
            <person name="Glass J.I."/>
            <person name="Rusch D."/>
            <person name="Podicherti R."/>
            <person name="Tsui H.-C.T."/>
            <person name="Winkler M.E."/>
        </authorList>
    </citation>
    <scope>NUCLEOTIDE SEQUENCE</scope>
</reference>
<dbReference type="Pfam" id="PF00535">
    <property type="entry name" value="Glycos_transf_2"/>
    <property type="match status" value="1"/>
</dbReference>
<proteinExistence type="predicted"/>
<feature type="domain" description="Glycosyltransferase 2-like" evidence="1">
    <location>
        <begin position="2"/>
        <end position="134"/>
    </location>
</feature>
<dbReference type="AlphaFoldDB" id="A0A382FN26"/>
<dbReference type="PANTHER" id="PTHR43685">
    <property type="entry name" value="GLYCOSYLTRANSFERASE"/>
    <property type="match status" value="1"/>
</dbReference>
<protein>
    <recommendedName>
        <fullName evidence="1">Glycosyltransferase 2-like domain-containing protein</fullName>
    </recommendedName>
</protein>
<organism evidence="2">
    <name type="scientific">marine metagenome</name>
    <dbReference type="NCBI Taxonomy" id="408172"/>
    <lineage>
        <taxon>unclassified sequences</taxon>
        <taxon>metagenomes</taxon>
        <taxon>ecological metagenomes</taxon>
    </lineage>
</organism>
<gene>
    <name evidence="2" type="ORF">METZ01_LOCUS216371</name>
</gene>
<name>A0A382FN26_9ZZZZ</name>
<dbReference type="EMBL" id="UINC01050492">
    <property type="protein sequence ID" value="SVB63517.1"/>
    <property type="molecule type" value="Genomic_DNA"/>
</dbReference>
<accession>A0A382FN26</accession>
<evidence type="ECO:0000313" key="2">
    <source>
        <dbReference type="EMBL" id="SVB63517.1"/>
    </source>
</evidence>